<dbReference type="EMBL" id="FNZK01000022">
    <property type="protein sequence ID" value="SEJ88979.1"/>
    <property type="molecule type" value="Genomic_DNA"/>
</dbReference>
<evidence type="ECO:0000313" key="4">
    <source>
        <dbReference type="EMBL" id="SEJ88979.1"/>
    </source>
</evidence>
<keyword evidence="1 2" id="KW-0238">DNA-binding</keyword>
<dbReference type="Proteomes" id="UP000199662">
    <property type="component" value="Unassembled WGS sequence"/>
</dbReference>
<dbReference type="Gene3D" id="1.10.357.10">
    <property type="entry name" value="Tetracycline Repressor, domain 2"/>
    <property type="match status" value="1"/>
</dbReference>
<accession>A0A1H7CGY9</accession>
<protein>
    <submittedName>
        <fullName evidence="4">Transcriptional regulator, TetR family</fullName>
    </submittedName>
</protein>
<evidence type="ECO:0000259" key="3">
    <source>
        <dbReference type="PROSITE" id="PS50977"/>
    </source>
</evidence>
<dbReference type="InterPro" id="IPR009057">
    <property type="entry name" value="Homeodomain-like_sf"/>
</dbReference>
<feature type="DNA-binding region" description="H-T-H motif" evidence="2">
    <location>
        <begin position="34"/>
        <end position="53"/>
    </location>
</feature>
<dbReference type="AlphaFoldDB" id="A0A1H7CGY9"/>
<dbReference type="STRING" id="84035.SAMN05660742_12213"/>
<feature type="domain" description="HTH tetR-type" evidence="3">
    <location>
        <begin position="11"/>
        <end position="71"/>
    </location>
</feature>
<name>A0A1H7CGY9_9FIRM</name>
<evidence type="ECO:0000256" key="2">
    <source>
        <dbReference type="PROSITE-ProRule" id="PRU00335"/>
    </source>
</evidence>
<dbReference type="SUPFAM" id="SSF46689">
    <property type="entry name" value="Homeodomain-like"/>
    <property type="match status" value="1"/>
</dbReference>
<sequence>MITEKTDLRVIRSRKLIEQALLDILSKKGIKELNVKALTQVAGINRGTFYLHYKDIFDLIEQTALMRGLLDIFKPIQLNELMQQTYEESPYPSITEAFEYMNHHSYFFKALFHSSAPTELRDRLQFLVGTRLYENLKEDHPRSYWSVQPASYVIAYLGSAQFGLIQHWFMMDRSLPPAEIALLLTRFIRTTPCISHHLPAVEQTSENLTHPI</sequence>
<evidence type="ECO:0000313" key="5">
    <source>
        <dbReference type="Proteomes" id="UP000199662"/>
    </source>
</evidence>
<evidence type="ECO:0000256" key="1">
    <source>
        <dbReference type="ARBA" id="ARBA00023125"/>
    </source>
</evidence>
<reference evidence="5" key="1">
    <citation type="submission" date="2016-10" db="EMBL/GenBank/DDBJ databases">
        <authorList>
            <person name="Varghese N."/>
            <person name="Submissions S."/>
        </authorList>
    </citation>
    <scope>NUCLEOTIDE SEQUENCE [LARGE SCALE GENOMIC DNA]</scope>
    <source>
        <strain evidence="5">DSM 2179</strain>
    </source>
</reference>
<dbReference type="PANTHER" id="PTHR43479">
    <property type="entry name" value="ACREF/ENVCD OPERON REPRESSOR-RELATED"/>
    <property type="match status" value="1"/>
</dbReference>
<organism evidence="4 5">
    <name type="scientific">Propionispira arboris</name>
    <dbReference type="NCBI Taxonomy" id="84035"/>
    <lineage>
        <taxon>Bacteria</taxon>
        <taxon>Bacillati</taxon>
        <taxon>Bacillota</taxon>
        <taxon>Negativicutes</taxon>
        <taxon>Selenomonadales</taxon>
        <taxon>Selenomonadaceae</taxon>
        <taxon>Propionispira</taxon>
    </lineage>
</organism>
<dbReference type="PANTHER" id="PTHR43479:SF7">
    <property type="entry name" value="TETR-FAMILY TRANSCRIPTIONAL REGULATOR"/>
    <property type="match status" value="1"/>
</dbReference>
<dbReference type="InterPro" id="IPR050624">
    <property type="entry name" value="HTH-type_Tx_Regulator"/>
</dbReference>
<keyword evidence="5" id="KW-1185">Reference proteome</keyword>
<dbReference type="Pfam" id="PF14278">
    <property type="entry name" value="TetR_C_8"/>
    <property type="match status" value="1"/>
</dbReference>
<dbReference type="RefSeq" id="WP_091834697.1">
    <property type="nucleotide sequence ID" value="NZ_FNZK01000022.1"/>
</dbReference>
<proteinExistence type="predicted"/>
<gene>
    <name evidence="4" type="ORF">SAMN05660742_12213</name>
</gene>
<dbReference type="InterPro" id="IPR001647">
    <property type="entry name" value="HTH_TetR"/>
</dbReference>
<dbReference type="GO" id="GO:0003677">
    <property type="term" value="F:DNA binding"/>
    <property type="evidence" value="ECO:0007669"/>
    <property type="project" value="UniProtKB-UniRule"/>
</dbReference>
<dbReference type="PROSITE" id="PS50977">
    <property type="entry name" value="HTH_TETR_2"/>
    <property type="match status" value="1"/>
</dbReference>
<dbReference type="InterPro" id="IPR039532">
    <property type="entry name" value="TetR_C_Firmicutes"/>
</dbReference>